<dbReference type="GO" id="GO:0009253">
    <property type="term" value="P:peptidoglycan catabolic process"/>
    <property type="evidence" value="ECO:0007669"/>
    <property type="project" value="InterPro"/>
</dbReference>
<proteinExistence type="inferred from homology"/>
<dbReference type="GO" id="GO:0016052">
    <property type="term" value="P:carbohydrate catabolic process"/>
    <property type="evidence" value="ECO:0007669"/>
    <property type="project" value="TreeGrafter"/>
</dbReference>
<organism evidence="5 6">
    <name type="scientific">miscellaneous Crenarchaeota group-1 archaeon SG8-32-1</name>
    <dbReference type="NCBI Taxonomy" id="1685124"/>
    <lineage>
        <taxon>Archaea</taxon>
        <taxon>Candidatus Bathyarchaeota</taxon>
        <taxon>MCG-1</taxon>
    </lineage>
</organism>
<dbReference type="Proteomes" id="UP000037237">
    <property type="component" value="Unassembled WGS sequence"/>
</dbReference>
<dbReference type="SUPFAM" id="SSF51445">
    <property type="entry name" value="(Trans)glycosidases"/>
    <property type="match status" value="1"/>
</dbReference>
<evidence type="ECO:0000313" key="6">
    <source>
        <dbReference type="Proteomes" id="UP000037237"/>
    </source>
</evidence>
<keyword evidence="2" id="KW-0378">Hydrolase</keyword>
<comment type="similarity">
    <text evidence="1">Belongs to the glycosyl hydrolase 25 family.</text>
</comment>
<dbReference type="GO" id="GO:0016998">
    <property type="term" value="P:cell wall macromolecule catabolic process"/>
    <property type="evidence" value="ECO:0007669"/>
    <property type="project" value="InterPro"/>
</dbReference>
<evidence type="ECO:0008006" key="7">
    <source>
        <dbReference type="Google" id="ProtNLM"/>
    </source>
</evidence>
<dbReference type="InterPro" id="IPR017853">
    <property type="entry name" value="GH"/>
</dbReference>
<reference evidence="5 6" key="1">
    <citation type="submission" date="2015-06" db="EMBL/GenBank/DDBJ databases">
        <title>New insights into the roles of widespread benthic archaea in carbon and nitrogen cycling.</title>
        <authorList>
            <person name="Lazar C.S."/>
            <person name="Baker B.J."/>
            <person name="Seitz K.W."/>
            <person name="Hyde A.S."/>
            <person name="Dick G.J."/>
            <person name="Hinrichs K.-U."/>
            <person name="Teske A.P."/>
        </authorList>
    </citation>
    <scope>NUCLEOTIDE SEQUENCE [LARGE SCALE GENOMIC DNA]</scope>
    <source>
        <strain evidence="5">SG8-32-1</strain>
    </source>
</reference>
<dbReference type="SMART" id="SM00641">
    <property type="entry name" value="Glyco_25"/>
    <property type="match status" value="1"/>
</dbReference>
<comment type="caution">
    <text evidence="5">The sequence shown here is derived from an EMBL/GenBank/DDBJ whole genome shotgun (WGS) entry which is preliminary data.</text>
</comment>
<dbReference type="InterPro" id="IPR002053">
    <property type="entry name" value="Glyco_hydro_25"/>
</dbReference>
<evidence type="ECO:0000256" key="2">
    <source>
        <dbReference type="ARBA" id="ARBA00022801"/>
    </source>
</evidence>
<dbReference type="InterPro" id="IPR018077">
    <property type="entry name" value="Glyco_hydro_fam25_subgr"/>
</dbReference>
<dbReference type="Pfam" id="PF01183">
    <property type="entry name" value="Glyco_hydro_25"/>
    <property type="match status" value="1"/>
</dbReference>
<name>A0A0M0BYV9_9ARCH</name>
<dbReference type="EMBL" id="LFWU01000020">
    <property type="protein sequence ID" value="KON33813.1"/>
    <property type="molecule type" value="Genomic_DNA"/>
</dbReference>
<protein>
    <recommendedName>
        <fullName evidence="7">Lysozyme</fullName>
    </recommendedName>
</protein>
<dbReference type="CDD" id="cd00599">
    <property type="entry name" value="GH25_muramidase"/>
    <property type="match status" value="1"/>
</dbReference>
<dbReference type="Gene3D" id="3.20.20.80">
    <property type="entry name" value="Glycosidases"/>
    <property type="match status" value="1"/>
</dbReference>
<evidence type="ECO:0000256" key="1">
    <source>
        <dbReference type="ARBA" id="ARBA00010646"/>
    </source>
</evidence>
<gene>
    <name evidence="5" type="ORF">AC477_01100</name>
</gene>
<accession>A0A0M0BYV9</accession>
<sequence length="333" mass="38227">MNTLAESSIHLRQPKDFGRYIEVPVIGTLLDAVRRTYSALVLDYAEGLDLNQWRPGLNIKSAKQQGMRFIFTKATEGTHFYDPTYEDYRDQTKAVYLPFGAFHYLRLNADPYEQAKWFYDHVGDDIDLLPILDVEKYNNQGIMSQAEAAVHILATLEAIRELFGRDVMIYTNRDSWTVLTGNASFIADFPLWVANWTNASQPTLPIGATDWVFWQYTNSYSIEGAPHAGYDANRFHGNEGAFEDYVKSLNGEPSPCECCEELRQRIEILELEIEKLENSVDKNASEIFALKERVTEVEVSDKEQNEKLKEYLERLKKLEARDAAVAEVYCEES</sequence>
<keyword evidence="4" id="KW-0175">Coiled coil</keyword>
<evidence type="ECO:0000256" key="3">
    <source>
        <dbReference type="ARBA" id="ARBA00023295"/>
    </source>
</evidence>
<dbReference type="GO" id="GO:0003796">
    <property type="term" value="F:lysozyme activity"/>
    <property type="evidence" value="ECO:0007669"/>
    <property type="project" value="InterPro"/>
</dbReference>
<dbReference type="AlphaFoldDB" id="A0A0M0BYV9"/>
<feature type="coiled-coil region" evidence="4">
    <location>
        <begin position="259"/>
        <end position="321"/>
    </location>
</feature>
<dbReference type="PROSITE" id="PS51904">
    <property type="entry name" value="GLYCOSYL_HYDROL_F25_2"/>
    <property type="match status" value="1"/>
</dbReference>
<dbReference type="PANTHER" id="PTHR34135:SF2">
    <property type="entry name" value="LYSOZYME"/>
    <property type="match status" value="1"/>
</dbReference>
<evidence type="ECO:0000256" key="4">
    <source>
        <dbReference type="SAM" id="Coils"/>
    </source>
</evidence>
<dbReference type="PANTHER" id="PTHR34135">
    <property type="entry name" value="LYSOZYME"/>
    <property type="match status" value="1"/>
</dbReference>
<keyword evidence="3" id="KW-0326">Glycosidase</keyword>
<evidence type="ECO:0000313" key="5">
    <source>
        <dbReference type="EMBL" id="KON33813.1"/>
    </source>
</evidence>